<comment type="caution">
    <text evidence="1">The sequence shown here is derived from an EMBL/GenBank/DDBJ whole genome shotgun (WGS) entry which is preliminary data.</text>
</comment>
<reference evidence="1 2" key="1">
    <citation type="journal article" date="2018" name="Sci. Rep.">
        <title>A novel species of the marine cyanobacterium Acaryochloris with a unique pigment content and lifestyle.</title>
        <authorList>
            <person name="Partensky F."/>
            <person name="Six C."/>
            <person name="Ratin M."/>
            <person name="Garczarek L."/>
            <person name="Vaulot D."/>
            <person name="Probert I."/>
            <person name="Calteau A."/>
            <person name="Gourvil P."/>
            <person name="Marie D."/>
            <person name="Grebert T."/>
            <person name="Bouchier C."/>
            <person name="Le Panse S."/>
            <person name="Gachenot M."/>
            <person name="Rodriguez F."/>
            <person name="Garrido J.L."/>
        </authorList>
    </citation>
    <scope>NUCLEOTIDE SEQUENCE [LARGE SCALE GENOMIC DNA]</scope>
    <source>
        <strain evidence="1 2">RCC1774</strain>
    </source>
</reference>
<sequence>MKKVLLALLLIVPGIAGMAVFGHYALQDWDQLQQDYAEFKRVVVATSDLSTLFKANAAQTTQRINLFADGTWTLLSSLLAAIGLHGLLTVE</sequence>
<dbReference type="Proteomes" id="UP000248857">
    <property type="component" value="Unassembled WGS sequence"/>
</dbReference>
<evidence type="ECO:0000313" key="1">
    <source>
        <dbReference type="EMBL" id="PZD74916.1"/>
    </source>
</evidence>
<accession>A0A2W1JNV5</accession>
<gene>
    <name evidence="1" type="ORF">C1752_00641</name>
</gene>
<name>A0A2W1JNV5_9CYAN</name>
<organism evidence="1 2">
    <name type="scientific">Acaryochloris thomasi RCC1774</name>
    <dbReference type="NCBI Taxonomy" id="1764569"/>
    <lineage>
        <taxon>Bacteria</taxon>
        <taxon>Bacillati</taxon>
        <taxon>Cyanobacteriota</taxon>
        <taxon>Cyanophyceae</taxon>
        <taxon>Acaryochloridales</taxon>
        <taxon>Acaryochloridaceae</taxon>
        <taxon>Acaryochloris</taxon>
        <taxon>Acaryochloris thomasi</taxon>
    </lineage>
</organism>
<dbReference type="OrthoDB" id="466034at2"/>
<keyword evidence="2" id="KW-1185">Reference proteome</keyword>
<dbReference type="RefSeq" id="WP_110984629.1">
    <property type="nucleotide sequence ID" value="NZ_CAWNWM010000002.1"/>
</dbReference>
<dbReference type="EMBL" id="PQWO01000002">
    <property type="protein sequence ID" value="PZD74916.1"/>
    <property type="molecule type" value="Genomic_DNA"/>
</dbReference>
<protein>
    <submittedName>
        <fullName evidence="1">Uncharacterized protein</fullName>
    </submittedName>
</protein>
<dbReference type="AlphaFoldDB" id="A0A2W1JNV5"/>
<evidence type="ECO:0000313" key="2">
    <source>
        <dbReference type="Proteomes" id="UP000248857"/>
    </source>
</evidence>
<proteinExistence type="predicted"/>